<protein>
    <submittedName>
        <fullName evidence="1">Uncharacterized protein m287L</fullName>
    </submittedName>
</protein>
<proteinExistence type="predicted"/>
<gene>
    <name evidence="1" type="primary">m287L</name>
    <name evidence="1" type="ORF">MT325_m287L</name>
</gene>
<organism evidence="1 2">
    <name type="scientific">Paramecium bursaria Chlorella virus MT325</name>
    <name type="common">PBCV-MT325</name>
    <dbReference type="NCBI Taxonomy" id="346932"/>
    <lineage>
        <taxon>Viruses</taxon>
        <taxon>Varidnaviria</taxon>
        <taxon>Bamfordvirae</taxon>
        <taxon>Nucleocytoviricota</taxon>
        <taxon>Megaviricetes</taxon>
        <taxon>Algavirales</taxon>
        <taxon>Phycodnaviridae</taxon>
        <taxon>Chlorovirus</taxon>
        <taxon>Chlorovirus conductrix</taxon>
        <taxon>Paramecium bursaria Chlorella virus A1</taxon>
    </lineage>
</organism>
<organismHost>
    <name type="scientific">Paramecium bursaria</name>
    <dbReference type="NCBI Taxonomy" id="74790"/>
</organismHost>
<dbReference type="Proteomes" id="UP000246715">
    <property type="component" value="Segment"/>
</dbReference>
<evidence type="ECO:0000313" key="1">
    <source>
        <dbReference type="EMBL" id="ABT13841.1"/>
    </source>
</evidence>
<evidence type="ECO:0000313" key="2">
    <source>
        <dbReference type="Proteomes" id="UP000246715"/>
    </source>
</evidence>
<reference evidence="1 2" key="1">
    <citation type="journal article" date="2007" name="Virology">
        <title>Sequence and annotation of the 314-kb MT325 and the 321-kb FR483 viruses that infect Chlorella Pbi.</title>
        <authorList>
            <person name="Fitzgerald L.A."/>
            <person name="Graves M.V."/>
            <person name="Li X."/>
            <person name="Feldblyum T."/>
            <person name="Hartigan J."/>
            <person name="Van Etten J.L."/>
        </authorList>
    </citation>
    <scope>NUCLEOTIDE SEQUENCE [LARGE SCALE GENOMIC DNA]</scope>
    <source>
        <strain evidence="1 2">MT325</strain>
    </source>
</reference>
<accession>A7IU17</accession>
<name>A7IU17_PBCVM</name>
<sequence length="85" mass="9532">MSIMSYTKHGQHFILNDYLNALSTLVKAPSTYPWRLLNISPIIVTPLTGLESLSRSLSNEPLYGRTKWSPSLKKELKTSSGRPKA</sequence>
<dbReference type="EMBL" id="DQ491001">
    <property type="protein sequence ID" value="ABT13841.1"/>
    <property type="molecule type" value="Genomic_DNA"/>
</dbReference>